<dbReference type="SUPFAM" id="SSF46894">
    <property type="entry name" value="C-terminal effector domain of the bipartite response regulators"/>
    <property type="match status" value="1"/>
</dbReference>
<dbReference type="Pfam" id="PF00196">
    <property type="entry name" value="GerE"/>
    <property type="match status" value="1"/>
</dbReference>
<dbReference type="PROSITE" id="PS00622">
    <property type="entry name" value="HTH_LUXR_1"/>
    <property type="match status" value="1"/>
</dbReference>
<dbReference type="Proteomes" id="UP000289650">
    <property type="component" value="Unassembled WGS sequence"/>
</dbReference>
<evidence type="ECO:0000313" key="8">
    <source>
        <dbReference type="EMBL" id="RXV65237.1"/>
    </source>
</evidence>
<keyword evidence="1 5" id="KW-0597">Phosphoprotein</keyword>
<dbReference type="InterPro" id="IPR011006">
    <property type="entry name" value="CheY-like_superfamily"/>
</dbReference>
<feature type="modified residue" description="4-aspartylphosphate" evidence="5">
    <location>
        <position position="53"/>
    </location>
</feature>
<dbReference type="InterPro" id="IPR000792">
    <property type="entry name" value="Tscrpt_reg_LuxR_C"/>
</dbReference>
<evidence type="ECO:0000259" key="7">
    <source>
        <dbReference type="PROSITE" id="PS50110"/>
    </source>
</evidence>
<evidence type="ECO:0000256" key="2">
    <source>
        <dbReference type="ARBA" id="ARBA00023015"/>
    </source>
</evidence>
<dbReference type="InterPro" id="IPR001789">
    <property type="entry name" value="Sig_transdc_resp-reg_receiver"/>
</dbReference>
<organism evidence="8 9">
    <name type="scientific">Burkholderia stabilis</name>
    <dbReference type="NCBI Taxonomy" id="95485"/>
    <lineage>
        <taxon>Bacteria</taxon>
        <taxon>Pseudomonadati</taxon>
        <taxon>Pseudomonadota</taxon>
        <taxon>Betaproteobacteria</taxon>
        <taxon>Burkholderiales</taxon>
        <taxon>Burkholderiaceae</taxon>
        <taxon>Burkholderia</taxon>
        <taxon>Burkholderia cepacia complex</taxon>
    </lineage>
</organism>
<evidence type="ECO:0000259" key="6">
    <source>
        <dbReference type="PROSITE" id="PS50043"/>
    </source>
</evidence>
<name>A0A4Q2A7M3_9BURK</name>
<dbReference type="PROSITE" id="PS50043">
    <property type="entry name" value="HTH_LUXR_2"/>
    <property type="match status" value="1"/>
</dbReference>
<dbReference type="EMBL" id="QWEX01000003">
    <property type="protein sequence ID" value="RXV65237.1"/>
    <property type="molecule type" value="Genomic_DNA"/>
</dbReference>
<evidence type="ECO:0000256" key="1">
    <source>
        <dbReference type="ARBA" id="ARBA00022553"/>
    </source>
</evidence>
<keyword evidence="3 8" id="KW-0238">DNA-binding</keyword>
<dbReference type="InterPro" id="IPR058245">
    <property type="entry name" value="NreC/VraR/RcsB-like_REC"/>
</dbReference>
<dbReference type="GO" id="GO:0000160">
    <property type="term" value="P:phosphorelay signal transduction system"/>
    <property type="evidence" value="ECO:0007669"/>
    <property type="project" value="InterPro"/>
</dbReference>
<dbReference type="OrthoDB" id="9816469at2"/>
<feature type="domain" description="Response regulatory" evidence="7">
    <location>
        <begin position="2"/>
        <end position="118"/>
    </location>
</feature>
<dbReference type="Pfam" id="PF00072">
    <property type="entry name" value="Response_reg"/>
    <property type="match status" value="1"/>
</dbReference>
<feature type="domain" description="HTH luxR-type" evidence="6">
    <location>
        <begin position="137"/>
        <end position="202"/>
    </location>
</feature>
<dbReference type="GO" id="GO:0006355">
    <property type="term" value="P:regulation of DNA-templated transcription"/>
    <property type="evidence" value="ECO:0007669"/>
    <property type="project" value="InterPro"/>
</dbReference>
<keyword evidence="4" id="KW-0804">Transcription</keyword>
<evidence type="ECO:0000256" key="3">
    <source>
        <dbReference type="ARBA" id="ARBA00023125"/>
    </source>
</evidence>
<dbReference type="CDD" id="cd06170">
    <property type="entry name" value="LuxR_C_like"/>
    <property type="match status" value="1"/>
</dbReference>
<dbReference type="PANTHER" id="PTHR43214:SF41">
    <property type="entry name" value="NITRATE_NITRITE RESPONSE REGULATOR PROTEIN NARP"/>
    <property type="match status" value="1"/>
</dbReference>
<dbReference type="Gene3D" id="1.10.10.10">
    <property type="entry name" value="Winged helix-like DNA-binding domain superfamily/Winged helix DNA-binding domain"/>
    <property type="match status" value="1"/>
</dbReference>
<dbReference type="SMART" id="SM00421">
    <property type="entry name" value="HTH_LUXR"/>
    <property type="match status" value="1"/>
</dbReference>
<dbReference type="InterPro" id="IPR016032">
    <property type="entry name" value="Sig_transdc_resp-reg_C-effctor"/>
</dbReference>
<dbReference type="SUPFAM" id="SSF52172">
    <property type="entry name" value="CheY-like"/>
    <property type="match status" value="1"/>
</dbReference>
<dbReference type="PANTHER" id="PTHR43214">
    <property type="entry name" value="TWO-COMPONENT RESPONSE REGULATOR"/>
    <property type="match status" value="1"/>
</dbReference>
<evidence type="ECO:0000313" key="9">
    <source>
        <dbReference type="Proteomes" id="UP000289650"/>
    </source>
</evidence>
<dbReference type="PRINTS" id="PR00038">
    <property type="entry name" value="HTHLUXR"/>
</dbReference>
<dbReference type="PROSITE" id="PS50110">
    <property type="entry name" value="RESPONSE_REGULATORY"/>
    <property type="match status" value="1"/>
</dbReference>
<gene>
    <name evidence="8" type="ORF">D1006_34450</name>
</gene>
<dbReference type="GO" id="GO:0003677">
    <property type="term" value="F:DNA binding"/>
    <property type="evidence" value="ECO:0007669"/>
    <property type="project" value="UniProtKB-KW"/>
</dbReference>
<proteinExistence type="predicted"/>
<evidence type="ECO:0000256" key="5">
    <source>
        <dbReference type="PROSITE-ProRule" id="PRU00169"/>
    </source>
</evidence>
<sequence>MRVVIVDDHPTVLLALISILERNVNLKVVGTASEGGEGLRLCRELKPELLIVDIDLDGMDGIDLIQRVRIKDATVKILAFSGYSAELFALRCRTAGANGYVSKSEDVTHVLSAVNAVLAGFHCFPLDVNAMAPGTGPDAAFAMLSERELTVLRYLAKGLSNKEIGDALSLSNKTISTHKANILAKLGFTNVVDLAAFAKAHHLI</sequence>
<reference evidence="8 9" key="1">
    <citation type="submission" date="2018-08" db="EMBL/GenBank/DDBJ databases">
        <title>Mountain-cultivated ginseng endophyte, Burkholderia stabilis and its activity against ginseng root rot disease.</title>
        <authorList>
            <person name="Tapan Kumar M."/>
            <person name="Bae H."/>
            <person name="Shanmugam G."/>
            <person name="Jeon J."/>
        </authorList>
    </citation>
    <scope>NUCLEOTIDE SEQUENCE [LARGE SCALE GENOMIC DNA]</scope>
    <source>
        <strain evidence="8 9">EB159</strain>
    </source>
</reference>
<dbReference type="SMART" id="SM00448">
    <property type="entry name" value="REC"/>
    <property type="match status" value="1"/>
</dbReference>
<dbReference type="InterPro" id="IPR036388">
    <property type="entry name" value="WH-like_DNA-bd_sf"/>
</dbReference>
<dbReference type="Gene3D" id="3.40.50.2300">
    <property type="match status" value="1"/>
</dbReference>
<dbReference type="AlphaFoldDB" id="A0A4Q2A7M3"/>
<dbReference type="CDD" id="cd17535">
    <property type="entry name" value="REC_NarL-like"/>
    <property type="match status" value="1"/>
</dbReference>
<dbReference type="InterPro" id="IPR039420">
    <property type="entry name" value="WalR-like"/>
</dbReference>
<keyword evidence="2" id="KW-0805">Transcription regulation</keyword>
<evidence type="ECO:0000256" key="4">
    <source>
        <dbReference type="ARBA" id="ARBA00023163"/>
    </source>
</evidence>
<comment type="caution">
    <text evidence="8">The sequence shown here is derived from an EMBL/GenBank/DDBJ whole genome shotgun (WGS) entry which is preliminary data.</text>
</comment>
<dbReference type="RefSeq" id="WP_129517685.1">
    <property type="nucleotide sequence ID" value="NZ_QWEX01000003.1"/>
</dbReference>
<accession>A0A4Q2A7M3</accession>
<protein>
    <submittedName>
        <fullName evidence="8">DNA-binding response regulator</fullName>
    </submittedName>
</protein>